<evidence type="ECO:0000256" key="2">
    <source>
        <dbReference type="ARBA" id="ARBA00022803"/>
    </source>
</evidence>
<accession>A0A1Y2K5F4</accession>
<keyword evidence="4" id="KW-1185">Reference proteome</keyword>
<evidence type="ECO:0000313" key="4">
    <source>
        <dbReference type="Proteomes" id="UP000194003"/>
    </source>
</evidence>
<protein>
    <recommendedName>
        <fullName evidence="5">Tetratricopeptide repeat protein</fullName>
    </recommendedName>
</protein>
<dbReference type="InterPro" id="IPR051012">
    <property type="entry name" value="CellSynth/LPSAsmb/PSIAsmb"/>
</dbReference>
<proteinExistence type="predicted"/>
<dbReference type="RefSeq" id="WP_085441569.1">
    <property type="nucleotide sequence ID" value="NZ_LVJN01000018.1"/>
</dbReference>
<dbReference type="EMBL" id="LVJN01000018">
    <property type="protein sequence ID" value="OSM04922.1"/>
    <property type="molecule type" value="Genomic_DNA"/>
</dbReference>
<dbReference type="Gene3D" id="1.25.40.10">
    <property type="entry name" value="Tetratricopeptide repeat domain"/>
    <property type="match status" value="2"/>
</dbReference>
<dbReference type="InterPro" id="IPR011990">
    <property type="entry name" value="TPR-like_helical_dom_sf"/>
</dbReference>
<dbReference type="PANTHER" id="PTHR45586">
    <property type="entry name" value="TPR REPEAT-CONTAINING PROTEIN PA4667"/>
    <property type="match status" value="1"/>
</dbReference>
<organism evidence="3 4">
    <name type="scientific">Magnetofaba australis IT-1</name>
    <dbReference type="NCBI Taxonomy" id="1434232"/>
    <lineage>
        <taxon>Bacteria</taxon>
        <taxon>Pseudomonadati</taxon>
        <taxon>Pseudomonadota</taxon>
        <taxon>Magnetococcia</taxon>
        <taxon>Magnetococcales</taxon>
        <taxon>Magnetococcaceae</taxon>
        <taxon>Magnetofaba</taxon>
    </lineage>
</organism>
<evidence type="ECO:0000313" key="3">
    <source>
        <dbReference type="EMBL" id="OSM04922.1"/>
    </source>
</evidence>
<sequence>MKSAIFTAIILAMMGVSISTALIPSEETLAYLHLKDKEFDSALEFYEQQVDDQNVPPHVLMPLAQLYLQNGDVERAVSLMERFLLIPKNQNNVEALRQVAVYYQYAQRPEMYLKTLEKLTALNASTNDLEKLSQLYSNTGDINKQISILERLAILTPDNVKIRQDLTRLYAANNDKQKATETLQALWASQPPAIDGFYLELWVNLLLDLKQPDQAAQIITEWRDRQKNDDANHLTVIARACNLMHYQDYDDQAWKVLQPYAETPFIHRDILASLTQVMPRVGQGSVLFAHMQTAYENGSLAATSLGDLADLAFVQEENAFLFDLLASRDQFTLPEWLQLAIAERALDEAQPPLQRAARANIAWDRLQPHLKEMHPALAAELAWASNQSQLANAYLDKALASSAVSAALNPKDQLRLAGLLVGFGRKTEGLAIVAKLARHADTPAWMLRELAARFVEEKSVDKGYALFTELRKTRREPQVDAGWALLSLAAKRSSQVEQWLATDPKLDEADLNDLAFVAIDNGHSALGERLSKRLYAQQHTAANRRLFINALLASGDAHQALLLARPWRDSSSKEDRDLYEASLFAVKARGGDIDRELIAVIKARINDPKLDPQERRNLAFALMDAKAYRKAKIAFQMLAQDADPDSVDLAQLLFLWGPRPDKEAIAWLEQRARAEQSDPAKRAAWVNHLTQLGAADRAALVVEARMPPAGQGGVLLDRYIEALVELNDTARLDKALRREIPRVNDVKQLKALSTIAEAQNLPLTAAIGYDRVLSLSHDDELALKRLGYMAFFAGRWQEVESYLGRYLALYLEQADYEAHFYLAEVLWAENRKKRADVHYMHALEKLDKVSDKPFPVRLTYARMLNRIGRVPEALQAYRALYAEQPENANLQMDFIELLIDQNLTDEASRVVVSAKR</sequence>
<dbReference type="SUPFAM" id="SSF48452">
    <property type="entry name" value="TPR-like"/>
    <property type="match status" value="2"/>
</dbReference>
<dbReference type="PANTHER" id="PTHR45586:SF1">
    <property type="entry name" value="LIPOPOLYSACCHARIDE ASSEMBLY PROTEIN B"/>
    <property type="match status" value="1"/>
</dbReference>
<dbReference type="OrthoDB" id="7311447at2"/>
<evidence type="ECO:0008006" key="5">
    <source>
        <dbReference type="Google" id="ProtNLM"/>
    </source>
</evidence>
<evidence type="ECO:0000256" key="1">
    <source>
        <dbReference type="ARBA" id="ARBA00022737"/>
    </source>
</evidence>
<keyword evidence="2" id="KW-0802">TPR repeat</keyword>
<keyword evidence="1" id="KW-0677">Repeat</keyword>
<gene>
    <name evidence="3" type="ORF">MAIT1_03030</name>
</gene>
<name>A0A1Y2K5F4_9PROT</name>
<dbReference type="Proteomes" id="UP000194003">
    <property type="component" value="Unassembled WGS sequence"/>
</dbReference>
<comment type="caution">
    <text evidence="3">The sequence shown here is derived from an EMBL/GenBank/DDBJ whole genome shotgun (WGS) entry which is preliminary data.</text>
</comment>
<reference evidence="3 4" key="1">
    <citation type="journal article" date="2016" name="BMC Genomics">
        <title>Combined genomic and structural analyses of a cultured magnetotactic bacterium reveals its niche adaptation to a dynamic environment.</title>
        <authorList>
            <person name="Araujo A.C."/>
            <person name="Morillo V."/>
            <person name="Cypriano J."/>
            <person name="Teixeira L.C."/>
            <person name="Leao P."/>
            <person name="Lyra S."/>
            <person name="Almeida L.G."/>
            <person name="Bazylinski D.A."/>
            <person name="Vasconcellos A.T."/>
            <person name="Abreu F."/>
            <person name="Lins U."/>
        </authorList>
    </citation>
    <scope>NUCLEOTIDE SEQUENCE [LARGE SCALE GENOMIC DNA]</scope>
    <source>
        <strain evidence="3 4">IT-1</strain>
    </source>
</reference>
<dbReference type="AlphaFoldDB" id="A0A1Y2K5F4"/>